<name>A0ABD3D4A6_9LAMI</name>
<sequence>MAAMNGEVELKFWEKMKRRVLAEWWINTLLLMSHLIIQVLIVYGMIKYMFESIGNKLALFLLQGVLCLIYLMQERYLYYRDEYE</sequence>
<keyword evidence="1" id="KW-0472">Membrane</keyword>
<dbReference type="AlphaFoldDB" id="A0ABD3D4A6"/>
<accession>A0ABD3D4A6</accession>
<feature type="transmembrane region" description="Helical" evidence="1">
    <location>
        <begin position="52"/>
        <end position="71"/>
    </location>
</feature>
<keyword evidence="1" id="KW-0812">Transmembrane</keyword>
<comment type="caution">
    <text evidence="2">The sequence shown here is derived from an EMBL/GenBank/DDBJ whole genome shotgun (WGS) entry which is preliminary data.</text>
</comment>
<keyword evidence="3" id="KW-1185">Reference proteome</keyword>
<dbReference type="Proteomes" id="UP001632038">
    <property type="component" value="Unassembled WGS sequence"/>
</dbReference>
<proteinExistence type="predicted"/>
<reference evidence="3" key="1">
    <citation type="journal article" date="2024" name="IScience">
        <title>Strigolactones Initiate the Formation of Haustorium-like Structures in Castilleja.</title>
        <authorList>
            <person name="Buerger M."/>
            <person name="Peterson D."/>
            <person name="Chory J."/>
        </authorList>
    </citation>
    <scope>NUCLEOTIDE SEQUENCE [LARGE SCALE GENOMIC DNA]</scope>
</reference>
<protein>
    <submittedName>
        <fullName evidence="2">Uncharacterized protein</fullName>
    </submittedName>
</protein>
<keyword evidence="1" id="KW-1133">Transmembrane helix</keyword>
<evidence type="ECO:0000313" key="3">
    <source>
        <dbReference type="Proteomes" id="UP001632038"/>
    </source>
</evidence>
<evidence type="ECO:0000313" key="2">
    <source>
        <dbReference type="EMBL" id="KAL3635846.1"/>
    </source>
</evidence>
<organism evidence="2 3">
    <name type="scientific">Castilleja foliolosa</name>
    <dbReference type="NCBI Taxonomy" id="1961234"/>
    <lineage>
        <taxon>Eukaryota</taxon>
        <taxon>Viridiplantae</taxon>
        <taxon>Streptophyta</taxon>
        <taxon>Embryophyta</taxon>
        <taxon>Tracheophyta</taxon>
        <taxon>Spermatophyta</taxon>
        <taxon>Magnoliopsida</taxon>
        <taxon>eudicotyledons</taxon>
        <taxon>Gunneridae</taxon>
        <taxon>Pentapetalae</taxon>
        <taxon>asterids</taxon>
        <taxon>lamiids</taxon>
        <taxon>Lamiales</taxon>
        <taxon>Orobanchaceae</taxon>
        <taxon>Pedicularideae</taxon>
        <taxon>Castillejinae</taxon>
        <taxon>Castilleja</taxon>
    </lineage>
</organism>
<gene>
    <name evidence="2" type="ORF">CASFOL_020393</name>
</gene>
<feature type="transmembrane region" description="Helical" evidence="1">
    <location>
        <begin position="24"/>
        <end position="46"/>
    </location>
</feature>
<dbReference type="EMBL" id="JAVIJP010000027">
    <property type="protein sequence ID" value="KAL3635846.1"/>
    <property type="molecule type" value="Genomic_DNA"/>
</dbReference>
<evidence type="ECO:0000256" key="1">
    <source>
        <dbReference type="SAM" id="Phobius"/>
    </source>
</evidence>